<organism evidence="2 3">
    <name type="scientific">Lamprobacter modestohalophilus</name>
    <dbReference type="NCBI Taxonomy" id="1064514"/>
    <lineage>
        <taxon>Bacteria</taxon>
        <taxon>Pseudomonadati</taxon>
        <taxon>Pseudomonadota</taxon>
        <taxon>Gammaproteobacteria</taxon>
        <taxon>Chromatiales</taxon>
        <taxon>Chromatiaceae</taxon>
        <taxon>Lamprobacter</taxon>
    </lineage>
</organism>
<evidence type="ECO:0000313" key="2">
    <source>
        <dbReference type="EMBL" id="MBK1618864.1"/>
    </source>
</evidence>
<dbReference type="Proteomes" id="UP001138768">
    <property type="component" value="Unassembled WGS sequence"/>
</dbReference>
<keyword evidence="1" id="KW-1133">Transmembrane helix</keyword>
<feature type="transmembrane region" description="Helical" evidence="1">
    <location>
        <begin position="156"/>
        <end position="176"/>
    </location>
</feature>
<accession>A0A9X0W8G8</accession>
<dbReference type="AlphaFoldDB" id="A0A9X0W8G8"/>
<keyword evidence="1" id="KW-0472">Membrane</keyword>
<feature type="transmembrane region" description="Helical" evidence="1">
    <location>
        <begin position="35"/>
        <end position="54"/>
    </location>
</feature>
<feature type="transmembrane region" description="Helical" evidence="1">
    <location>
        <begin position="6"/>
        <end position="23"/>
    </location>
</feature>
<keyword evidence="3" id="KW-1185">Reference proteome</keyword>
<feature type="transmembrane region" description="Helical" evidence="1">
    <location>
        <begin position="91"/>
        <end position="111"/>
    </location>
</feature>
<reference evidence="2 3" key="1">
    <citation type="journal article" date="2020" name="Microorganisms">
        <title>Osmotic Adaptation and Compatible Solute Biosynthesis of Phototrophic Bacteria as Revealed from Genome Analyses.</title>
        <authorList>
            <person name="Imhoff J.F."/>
            <person name="Rahn T."/>
            <person name="Kunzel S."/>
            <person name="Keller A."/>
            <person name="Neulinger S.C."/>
        </authorList>
    </citation>
    <scope>NUCLEOTIDE SEQUENCE [LARGE SCALE GENOMIC DNA]</scope>
    <source>
        <strain evidence="2 3">DSM 25653</strain>
    </source>
</reference>
<protein>
    <submittedName>
        <fullName evidence="2">Uncharacterized protein</fullName>
    </submittedName>
</protein>
<feature type="transmembrane region" description="Helical" evidence="1">
    <location>
        <begin position="117"/>
        <end position="144"/>
    </location>
</feature>
<dbReference type="EMBL" id="NRRY01000014">
    <property type="protein sequence ID" value="MBK1618864.1"/>
    <property type="molecule type" value="Genomic_DNA"/>
</dbReference>
<evidence type="ECO:0000313" key="3">
    <source>
        <dbReference type="Proteomes" id="UP001138768"/>
    </source>
</evidence>
<evidence type="ECO:0000256" key="1">
    <source>
        <dbReference type="SAM" id="Phobius"/>
    </source>
</evidence>
<comment type="caution">
    <text evidence="2">The sequence shown here is derived from an EMBL/GenBank/DDBJ whole genome shotgun (WGS) entry which is preliminary data.</text>
</comment>
<proteinExistence type="predicted"/>
<gene>
    <name evidence="2" type="ORF">CKO42_10550</name>
</gene>
<feature type="transmembrane region" description="Helical" evidence="1">
    <location>
        <begin position="60"/>
        <end position="79"/>
    </location>
</feature>
<name>A0A9X0W8G8_9GAMM</name>
<keyword evidence="1" id="KW-0812">Transmembrane</keyword>
<sequence length="197" mass="21748">MLLSLLPQIVLFVSAVVLFWLSQNDMAGTIEYWEYFVAVIAAISLISGWSQSYLSNEVRAWYLIKQVIHWGALFTLLYVANNQGLRGAIDAQQYTTIVIYLIAFTTLLAAIHLDFKLFFFSLFLVFCAYLLAVPADNAVLLYIGETFGIDGAQSKTLSISIGVAVVGFIASTFVLLSMRGALLTKRIGAKRKEAEAA</sequence>